<dbReference type="Gene3D" id="1.25.40.10">
    <property type="entry name" value="Tetratricopeptide repeat domain"/>
    <property type="match status" value="1"/>
</dbReference>
<dbReference type="Pfam" id="PF13432">
    <property type="entry name" value="TPR_16"/>
    <property type="match status" value="2"/>
</dbReference>
<keyword evidence="1" id="KW-0677">Repeat</keyword>
<keyword evidence="5" id="KW-1185">Reference proteome</keyword>
<name>A0A3M9MQ33_9BACT</name>
<dbReference type="SMART" id="SM00028">
    <property type="entry name" value="TPR"/>
    <property type="match status" value="6"/>
</dbReference>
<proteinExistence type="predicted"/>
<feature type="repeat" description="TPR" evidence="3">
    <location>
        <begin position="235"/>
        <end position="268"/>
    </location>
</feature>
<evidence type="ECO:0000256" key="1">
    <source>
        <dbReference type="ARBA" id="ARBA00022737"/>
    </source>
</evidence>
<gene>
    <name evidence="4" type="ORF">EFA69_15995</name>
</gene>
<dbReference type="EMBL" id="RJJE01000017">
    <property type="protein sequence ID" value="RNI27620.1"/>
    <property type="molecule type" value="Genomic_DNA"/>
</dbReference>
<comment type="caution">
    <text evidence="4">The sequence shown here is derived from an EMBL/GenBank/DDBJ whole genome shotgun (WGS) entry which is preliminary data.</text>
</comment>
<evidence type="ECO:0000313" key="4">
    <source>
        <dbReference type="EMBL" id="RNI27620.1"/>
    </source>
</evidence>
<dbReference type="PANTHER" id="PTHR44858">
    <property type="entry name" value="TETRATRICOPEPTIDE REPEAT PROTEIN 6"/>
    <property type="match status" value="1"/>
</dbReference>
<dbReference type="AlphaFoldDB" id="A0A3M9MQ33"/>
<dbReference type="InterPro" id="IPR050498">
    <property type="entry name" value="Ycf3"/>
</dbReference>
<dbReference type="PROSITE" id="PS50005">
    <property type="entry name" value="TPR"/>
    <property type="match status" value="1"/>
</dbReference>
<evidence type="ECO:0000256" key="2">
    <source>
        <dbReference type="ARBA" id="ARBA00022803"/>
    </source>
</evidence>
<protein>
    <submittedName>
        <fullName evidence="4">Uncharacterized protein</fullName>
    </submittedName>
</protein>
<organism evidence="4 5">
    <name type="scientific">Rufibacter immobilis</name>
    <dbReference type="NCBI Taxonomy" id="1348778"/>
    <lineage>
        <taxon>Bacteria</taxon>
        <taxon>Pseudomonadati</taxon>
        <taxon>Bacteroidota</taxon>
        <taxon>Cytophagia</taxon>
        <taxon>Cytophagales</taxon>
        <taxon>Hymenobacteraceae</taxon>
        <taxon>Rufibacter</taxon>
    </lineage>
</organism>
<keyword evidence="2 3" id="KW-0802">TPR repeat</keyword>
<dbReference type="InterPro" id="IPR011990">
    <property type="entry name" value="TPR-like_helical_dom_sf"/>
</dbReference>
<dbReference type="PANTHER" id="PTHR44858:SF1">
    <property type="entry name" value="UDP-N-ACETYLGLUCOSAMINE--PEPTIDE N-ACETYLGLUCOSAMINYLTRANSFERASE SPINDLY-RELATED"/>
    <property type="match status" value="1"/>
</dbReference>
<dbReference type="PROSITE" id="PS51257">
    <property type="entry name" value="PROKAR_LIPOPROTEIN"/>
    <property type="match status" value="1"/>
</dbReference>
<sequence length="365" mass="40981">MLIKSFFPSAGMRLLCFLIGLLGLLSACSQKASEERMFHPGRVDSSIPSQINELTRALEQRNPQPEWFVKRAKLYLALEKTQPAFKDLSTATALDPSLGEAYFWKAKILTGGQQYQEAMKMMMQAKAFNFYSPESEAILAETYVGLNLYDRALSHGSKAIKLRPGEAKFYVLLAKAQAGTGDTTRALFNLNRALLRDSASLPAFRELSAIYTARKQFDQALPFVQAGVGKQPEEGFWWQQLGRNFLSRSLTDTAAACFAKAIQLKPDDAAAYAGLGETWYKKRQYSTALPSLLKANELGLPLTEHNRWILASCLEWTGQKEAARPHYVFLTRKYPQNPRYSVALQRISRPVEKPKMDTLSAITVF</sequence>
<evidence type="ECO:0000313" key="5">
    <source>
        <dbReference type="Proteomes" id="UP000271010"/>
    </source>
</evidence>
<dbReference type="Proteomes" id="UP000271010">
    <property type="component" value="Unassembled WGS sequence"/>
</dbReference>
<reference evidence="4 5" key="1">
    <citation type="submission" date="2018-11" db="EMBL/GenBank/DDBJ databases">
        <title>Rufibacter latericius sp. nov., isolated from water in Baiyang Lake.</title>
        <authorList>
            <person name="Yang Y."/>
        </authorList>
    </citation>
    <scope>NUCLEOTIDE SEQUENCE [LARGE SCALE GENOMIC DNA]</scope>
    <source>
        <strain evidence="4 5">MCC P1</strain>
    </source>
</reference>
<dbReference type="SUPFAM" id="SSF48452">
    <property type="entry name" value="TPR-like"/>
    <property type="match status" value="1"/>
</dbReference>
<accession>A0A3M9MQ33</accession>
<evidence type="ECO:0000256" key="3">
    <source>
        <dbReference type="PROSITE-ProRule" id="PRU00339"/>
    </source>
</evidence>
<dbReference type="InterPro" id="IPR019734">
    <property type="entry name" value="TPR_rpt"/>
</dbReference>